<evidence type="ECO:0000256" key="1">
    <source>
        <dbReference type="ARBA" id="ARBA00001933"/>
    </source>
</evidence>
<keyword evidence="2" id="KW-0032">Aminotransferase</keyword>
<comment type="caution">
    <text evidence="6">The sequence shown here is derived from an EMBL/GenBank/DDBJ whole genome shotgun (WGS) entry which is preliminary data.</text>
</comment>
<dbReference type="EMBL" id="JASFZW010000003">
    <property type="protein sequence ID" value="KAK2079374.1"/>
    <property type="molecule type" value="Genomic_DNA"/>
</dbReference>
<dbReference type="SUPFAM" id="SSF53383">
    <property type="entry name" value="PLP-dependent transferases"/>
    <property type="match status" value="1"/>
</dbReference>
<dbReference type="InterPro" id="IPR015421">
    <property type="entry name" value="PyrdxlP-dep_Trfase_major"/>
</dbReference>
<evidence type="ECO:0000313" key="7">
    <source>
        <dbReference type="Proteomes" id="UP001255856"/>
    </source>
</evidence>
<sequence>MAPSQSQPIDVQRFLTREGKDLSYGQLRKLLVDFTSIPGVIGLHGGLPPGDAFPLASLSYTTVEGDKVSLDDAQLYAAQQYVLPSAGLPALREWSRQHVIDLHAPARPDVETVIVAGATQGLSAFFSLFLERGDVLFVEEVSYSQVTEALAIPKGVRVLPVPMDADGALPEALDAAIAELAEREPGTRVKALYTIPTCQNPTGLTTPAARRQALYQVCRRRDILILEDDPYIYLQLPARDGAPVPGLRGLPRNTSYLHLDTDGRVFRIDSCAKFLAPGVRAGWVTVAPALVEPLSMALQAQTLGPCALSQVLTHSLLARWGEEGLHVHLERIQRIYLARLQTLLAAAERHLAGLATWRRPSGGMFLWITVPGLEDTRQLMSDLVEARVVAPPGGIFHPTPGTKNSHIRLAFSFEPADKIEQAIERLGRALRAWKERTSAQ</sequence>
<dbReference type="GO" id="GO:0030170">
    <property type="term" value="F:pyridoxal phosphate binding"/>
    <property type="evidence" value="ECO:0007669"/>
    <property type="project" value="InterPro"/>
</dbReference>
<proteinExistence type="predicted"/>
<evidence type="ECO:0000256" key="2">
    <source>
        <dbReference type="ARBA" id="ARBA00022576"/>
    </source>
</evidence>
<dbReference type="PANTHER" id="PTHR42790:SF19">
    <property type="entry name" value="KYNURENINE_ALPHA-AMINOADIPATE AMINOTRANSFERASE, MITOCHONDRIAL"/>
    <property type="match status" value="1"/>
</dbReference>
<dbReference type="InterPro" id="IPR015424">
    <property type="entry name" value="PyrdxlP-dep_Trfase"/>
</dbReference>
<evidence type="ECO:0000259" key="5">
    <source>
        <dbReference type="Pfam" id="PF00155"/>
    </source>
</evidence>
<dbReference type="Pfam" id="PF00155">
    <property type="entry name" value="Aminotran_1_2"/>
    <property type="match status" value="1"/>
</dbReference>
<gene>
    <name evidence="6" type="ORF">QBZ16_003065</name>
</gene>
<dbReference type="Proteomes" id="UP001255856">
    <property type="component" value="Unassembled WGS sequence"/>
</dbReference>
<name>A0AAD9ILK1_PROWI</name>
<dbReference type="CDD" id="cd00609">
    <property type="entry name" value="AAT_like"/>
    <property type="match status" value="1"/>
</dbReference>
<keyword evidence="3" id="KW-0808">Transferase</keyword>
<evidence type="ECO:0000256" key="3">
    <source>
        <dbReference type="ARBA" id="ARBA00022679"/>
    </source>
</evidence>
<dbReference type="GO" id="GO:1901605">
    <property type="term" value="P:alpha-amino acid metabolic process"/>
    <property type="evidence" value="ECO:0007669"/>
    <property type="project" value="TreeGrafter"/>
</dbReference>
<keyword evidence="7" id="KW-1185">Reference proteome</keyword>
<accession>A0AAD9ILK1</accession>
<keyword evidence="4" id="KW-0663">Pyridoxal phosphate</keyword>
<reference evidence="6" key="1">
    <citation type="submission" date="2021-01" db="EMBL/GenBank/DDBJ databases">
        <authorList>
            <person name="Eckstrom K.M.E."/>
        </authorList>
    </citation>
    <scope>NUCLEOTIDE SEQUENCE</scope>
    <source>
        <strain evidence="6">UVCC 0001</strain>
    </source>
</reference>
<dbReference type="GO" id="GO:0008483">
    <property type="term" value="F:transaminase activity"/>
    <property type="evidence" value="ECO:0007669"/>
    <property type="project" value="UniProtKB-KW"/>
</dbReference>
<dbReference type="AlphaFoldDB" id="A0AAD9ILK1"/>
<dbReference type="PANTHER" id="PTHR42790">
    <property type="entry name" value="AMINOTRANSFERASE"/>
    <property type="match status" value="1"/>
</dbReference>
<feature type="domain" description="Aminotransferase class I/classII large" evidence="5">
    <location>
        <begin position="85"/>
        <end position="426"/>
    </location>
</feature>
<evidence type="ECO:0000256" key="4">
    <source>
        <dbReference type="ARBA" id="ARBA00022898"/>
    </source>
</evidence>
<protein>
    <recommendedName>
        <fullName evidence="5">Aminotransferase class I/classII large domain-containing protein</fullName>
    </recommendedName>
</protein>
<dbReference type="InterPro" id="IPR050859">
    <property type="entry name" value="Class-I_PLP-dep_aminotransf"/>
</dbReference>
<dbReference type="InterPro" id="IPR004839">
    <property type="entry name" value="Aminotransferase_I/II_large"/>
</dbReference>
<organism evidence="6 7">
    <name type="scientific">Prototheca wickerhamii</name>
    <dbReference type="NCBI Taxonomy" id="3111"/>
    <lineage>
        <taxon>Eukaryota</taxon>
        <taxon>Viridiplantae</taxon>
        <taxon>Chlorophyta</taxon>
        <taxon>core chlorophytes</taxon>
        <taxon>Trebouxiophyceae</taxon>
        <taxon>Chlorellales</taxon>
        <taxon>Chlorellaceae</taxon>
        <taxon>Prototheca</taxon>
    </lineage>
</organism>
<comment type="cofactor">
    <cofactor evidence="1">
        <name>pyridoxal 5'-phosphate</name>
        <dbReference type="ChEBI" id="CHEBI:597326"/>
    </cofactor>
</comment>
<evidence type="ECO:0000313" key="6">
    <source>
        <dbReference type="EMBL" id="KAK2079374.1"/>
    </source>
</evidence>
<dbReference type="Gene3D" id="3.40.640.10">
    <property type="entry name" value="Type I PLP-dependent aspartate aminotransferase-like (Major domain)"/>
    <property type="match status" value="1"/>
</dbReference>